<sequence>MAKRASSDIRGFFKQPKRDDQMVPEQHLDEEISDEERELQLSDDDCLQRYPAEMTEGGIQTILDGQASPPPNTLIVVKTAPHFHLADRAHRACSHHTDEVWLELVRAS</sequence>
<dbReference type="Proteomes" id="UP000887574">
    <property type="component" value="Unplaced"/>
</dbReference>
<reference evidence="3" key="1">
    <citation type="submission" date="2022-11" db="UniProtKB">
        <authorList>
            <consortium name="WormBaseParasite"/>
        </authorList>
    </citation>
    <scope>IDENTIFICATION</scope>
</reference>
<accession>A0A915CX78</accession>
<feature type="compositionally biased region" description="Basic and acidic residues" evidence="1">
    <location>
        <begin position="16"/>
        <end position="30"/>
    </location>
</feature>
<protein>
    <submittedName>
        <fullName evidence="3">Uncharacterized protein</fullName>
    </submittedName>
</protein>
<dbReference type="AlphaFoldDB" id="A0A915CX78"/>
<keyword evidence="2" id="KW-1185">Reference proteome</keyword>
<evidence type="ECO:0000313" key="3">
    <source>
        <dbReference type="WBParaSite" id="jg13277"/>
    </source>
</evidence>
<proteinExistence type="predicted"/>
<dbReference type="WBParaSite" id="jg13277">
    <property type="protein sequence ID" value="jg13277"/>
    <property type="gene ID" value="jg13277"/>
</dbReference>
<evidence type="ECO:0000256" key="1">
    <source>
        <dbReference type="SAM" id="MobiDB-lite"/>
    </source>
</evidence>
<organism evidence="2 3">
    <name type="scientific">Ditylenchus dipsaci</name>
    <dbReference type="NCBI Taxonomy" id="166011"/>
    <lineage>
        <taxon>Eukaryota</taxon>
        <taxon>Metazoa</taxon>
        <taxon>Ecdysozoa</taxon>
        <taxon>Nematoda</taxon>
        <taxon>Chromadorea</taxon>
        <taxon>Rhabditida</taxon>
        <taxon>Tylenchina</taxon>
        <taxon>Tylenchomorpha</taxon>
        <taxon>Sphaerularioidea</taxon>
        <taxon>Anguinidae</taxon>
        <taxon>Anguininae</taxon>
        <taxon>Ditylenchus</taxon>
    </lineage>
</organism>
<feature type="compositionally biased region" description="Acidic residues" evidence="1">
    <location>
        <begin position="31"/>
        <end position="41"/>
    </location>
</feature>
<evidence type="ECO:0000313" key="2">
    <source>
        <dbReference type="Proteomes" id="UP000887574"/>
    </source>
</evidence>
<name>A0A915CX78_9BILA</name>
<feature type="region of interest" description="Disordered" evidence="1">
    <location>
        <begin position="1"/>
        <end position="41"/>
    </location>
</feature>